<keyword evidence="7" id="KW-1185">Reference proteome</keyword>
<dbReference type="Proteomes" id="UP000197153">
    <property type="component" value="Chromosome 1"/>
</dbReference>
<dbReference type="Gene3D" id="3.40.190.290">
    <property type="match status" value="1"/>
</dbReference>
<gene>
    <name evidence="6" type="ORF">Y958_09615</name>
</gene>
<dbReference type="PROSITE" id="PS50931">
    <property type="entry name" value="HTH_LYSR"/>
    <property type="match status" value="1"/>
</dbReference>
<sequence length="300" mass="32520">MADQIRTRTDWEDIRVFVALARHGSLSAAARALSVNHATVARRVASLEQTLGNRLVERRPDGYVLTLAGQRALNAATDMEIAAATLGRDSAEAGPRGLVRVNATPGLTQGYLVARLATLAACHPSLDIEVASDIRAVSLERREADIGLRLAKPQDGDLTARPVVSMGFGFYASRDWCRQLTMGASPNFVGFDEANAHLPEAMWLARHFPRARIAFRAGNQFAQAAAAQAGAGVALLPHFTGRTTEGLLACPLEPAPPPRELWMVTRRQDGRAPAVRAVTDFLAQRFQEDRSLFEDGAAYR</sequence>
<feature type="domain" description="HTH lysR-type" evidence="5">
    <location>
        <begin position="9"/>
        <end position="66"/>
    </location>
</feature>
<protein>
    <submittedName>
        <fullName evidence="6">LysR family transcriptional regulator</fullName>
    </submittedName>
</protein>
<evidence type="ECO:0000256" key="1">
    <source>
        <dbReference type="ARBA" id="ARBA00009437"/>
    </source>
</evidence>
<dbReference type="GO" id="GO:0003700">
    <property type="term" value="F:DNA-binding transcription factor activity"/>
    <property type="evidence" value="ECO:0007669"/>
    <property type="project" value="InterPro"/>
</dbReference>
<evidence type="ECO:0000256" key="4">
    <source>
        <dbReference type="ARBA" id="ARBA00023163"/>
    </source>
</evidence>
<dbReference type="RefSeq" id="WP_088871808.1">
    <property type="nucleotide sequence ID" value="NZ_CP022110.1"/>
</dbReference>
<dbReference type="Pfam" id="PF00126">
    <property type="entry name" value="HTH_1"/>
    <property type="match status" value="1"/>
</dbReference>
<dbReference type="InterPro" id="IPR058163">
    <property type="entry name" value="LysR-type_TF_proteobact-type"/>
</dbReference>
<evidence type="ECO:0000313" key="7">
    <source>
        <dbReference type="Proteomes" id="UP000197153"/>
    </source>
</evidence>
<dbReference type="KEGG" id="nao:Y958_09615"/>
<dbReference type="SUPFAM" id="SSF46785">
    <property type="entry name" value="Winged helix' DNA-binding domain"/>
    <property type="match status" value="1"/>
</dbReference>
<keyword evidence="4" id="KW-0804">Transcription</keyword>
<dbReference type="InterPro" id="IPR005119">
    <property type="entry name" value="LysR_subst-bd"/>
</dbReference>
<dbReference type="AlphaFoldDB" id="A0A248JQL7"/>
<dbReference type="Pfam" id="PF03466">
    <property type="entry name" value="LysR_substrate"/>
    <property type="match status" value="1"/>
</dbReference>
<dbReference type="GO" id="GO:0006351">
    <property type="term" value="P:DNA-templated transcription"/>
    <property type="evidence" value="ECO:0007669"/>
    <property type="project" value="TreeGrafter"/>
</dbReference>
<comment type="similarity">
    <text evidence="1">Belongs to the LysR transcriptional regulatory family.</text>
</comment>
<proteinExistence type="inferred from homology"/>
<dbReference type="SUPFAM" id="SSF53850">
    <property type="entry name" value="Periplasmic binding protein-like II"/>
    <property type="match status" value="1"/>
</dbReference>
<dbReference type="PANTHER" id="PTHR30537">
    <property type="entry name" value="HTH-TYPE TRANSCRIPTIONAL REGULATOR"/>
    <property type="match status" value="1"/>
</dbReference>
<dbReference type="InterPro" id="IPR036390">
    <property type="entry name" value="WH_DNA-bd_sf"/>
</dbReference>
<evidence type="ECO:0000256" key="3">
    <source>
        <dbReference type="ARBA" id="ARBA00023125"/>
    </source>
</evidence>
<dbReference type="PANTHER" id="PTHR30537:SF3">
    <property type="entry name" value="TRANSCRIPTIONAL REGULATORY PROTEIN"/>
    <property type="match status" value="1"/>
</dbReference>
<evidence type="ECO:0000259" key="5">
    <source>
        <dbReference type="PROSITE" id="PS50931"/>
    </source>
</evidence>
<keyword evidence="2" id="KW-0805">Transcription regulation</keyword>
<evidence type="ECO:0000313" key="6">
    <source>
        <dbReference type="EMBL" id="ASG21053.1"/>
    </source>
</evidence>
<dbReference type="InterPro" id="IPR036388">
    <property type="entry name" value="WH-like_DNA-bd_sf"/>
</dbReference>
<accession>A0A248JQL7</accession>
<keyword evidence="3" id="KW-0238">DNA-binding</keyword>
<reference evidence="6 7" key="1">
    <citation type="submission" date="2017-06" db="EMBL/GenBank/DDBJ databases">
        <title>Complete genome sequence of Nitrospirillum amazonense strain CBAmC, an endophytic nitrogen-fixing and plant growth-promoting bacterium, isolated from sugarcane.</title>
        <authorList>
            <person name="Schwab S."/>
            <person name="dos Santos Teixeira K.R."/>
            <person name="Simoes Araujo J.L."/>
            <person name="Soares Vidal M."/>
            <person name="Borges de Freitas H.R."/>
            <person name="Rivello Crivelaro A.L."/>
            <person name="Bueno de Camargo Nunes A."/>
            <person name="dos Santos C.M."/>
            <person name="Palmeira da Silva Rosa D."/>
            <person name="da Silva Padilha D."/>
            <person name="da Silva E."/>
            <person name="Araujo Terra L."/>
            <person name="Soares Mendes V."/>
            <person name="Farinelli L."/>
            <person name="Magalhaes Cruz L."/>
            <person name="Baldani J.I."/>
        </authorList>
    </citation>
    <scope>NUCLEOTIDE SEQUENCE [LARGE SCALE GENOMIC DNA]</scope>
    <source>
        <strain evidence="6 7">CBAmC</strain>
    </source>
</reference>
<name>A0A248JQL7_9PROT</name>
<dbReference type="GO" id="GO:0043565">
    <property type="term" value="F:sequence-specific DNA binding"/>
    <property type="evidence" value="ECO:0007669"/>
    <property type="project" value="TreeGrafter"/>
</dbReference>
<dbReference type="EMBL" id="CP022110">
    <property type="protein sequence ID" value="ASG21053.1"/>
    <property type="molecule type" value="Genomic_DNA"/>
</dbReference>
<evidence type="ECO:0000256" key="2">
    <source>
        <dbReference type="ARBA" id="ARBA00023015"/>
    </source>
</evidence>
<dbReference type="InterPro" id="IPR000847">
    <property type="entry name" value="LysR_HTH_N"/>
</dbReference>
<dbReference type="Gene3D" id="1.10.10.10">
    <property type="entry name" value="Winged helix-like DNA-binding domain superfamily/Winged helix DNA-binding domain"/>
    <property type="match status" value="1"/>
</dbReference>
<organism evidence="6 7">
    <name type="scientific">Nitrospirillum viridazoti CBAmc</name>
    <dbReference type="NCBI Taxonomy" id="1441467"/>
    <lineage>
        <taxon>Bacteria</taxon>
        <taxon>Pseudomonadati</taxon>
        <taxon>Pseudomonadota</taxon>
        <taxon>Alphaproteobacteria</taxon>
        <taxon>Rhodospirillales</taxon>
        <taxon>Azospirillaceae</taxon>
        <taxon>Nitrospirillum</taxon>
        <taxon>Nitrospirillum viridazoti</taxon>
    </lineage>
</organism>